<dbReference type="EMBL" id="SNZP01000001">
    <property type="protein sequence ID" value="TDR82906.1"/>
    <property type="molecule type" value="Genomic_DNA"/>
</dbReference>
<protein>
    <recommendedName>
        <fullName evidence="3">DUF465 domain-containing protein</fullName>
    </recommendedName>
</protein>
<reference evidence="1 2" key="1">
    <citation type="submission" date="2019-03" db="EMBL/GenBank/DDBJ databases">
        <title>Genomic Encyclopedia of Type Strains, Phase III (KMG-III): the genomes of soil and plant-associated and newly described type strains.</title>
        <authorList>
            <person name="Whitman W."/>
        </authorList>
    </citation>
    <scope>NUCLEOTIDE SEQUENCE [LARGE SCALE GENOMIC DNA]</scope>
    <source>
        <strain evidence="1 2">CECT 8976</strain>
    </source>
</reference>
<dbReference type="Pfam" id="PF04325">
    <property type="entry name" value="DUF465"/>
    <property type="match status" value="1"/>
</dbReference>
<sequence length="72" mass="8582">MFREHRELISQLKQSDRHFGRLFEDHNVLDQRIQNAESGQEHLGALELEILKKQKLLLKDQIYAILQEKSRA</sequence>
<accession>A0A4R7BGQ0</accession>
<dbReference type="Gene3D" id="6.10.280.50">
    <property type="match status" value="1"/>
</dbReference>
<dbReference type="InterPro" id="IPR007420">
    <property type="entry name" value="DUF465"/>
</dbReference>
<dbReference type="OrthoDB" id="5616367at2"/>
<keyword evidence="2" id="KW-1185">Reference proteome</keyword>
<dbReference type="Proteomes" id="UP000295611">
    <property type="component" value="Unassembled WGS sequence"/>
</dbReference>
<gene>
    <name evidence="1" type="ORF">DFP86_101300</name>
</gene>
<dbReference type="AlphaFoldDB" id="A0A4R7BGQ0"/>
<evidence type="ECO:0000313" key="2">
    <source>
        <dbReference type="Proteomes" id="UP000295611"/>
    </source>
</evidence>
<dbReference type="RefSeq" id="WP_133678224.1">
    <property type="nucleotide sequence ID" value="NZ_SNZP01000001.1"/>
</dbReference>
<organism evidence="1 2">
    <name type="scientific">Paludibacterium purpuratum</name>
    <dbReference type="NCBI Taxonomy" id="1144873"/>
    <lineage>
        <taxon>Bacteria</taxon>
        <taxon>Pseudomonadati</taxon>
        <taxon>Pseudomonadota</taxon>
        <taxon>Betaproteobacteria</taxon>
        <taxon>Neisseriales</taxon>
        <taxon>Chromobacteriaceae</taxon>
        <taxon>Paludibacterium</taxon>
    </lineage>
</organism>
<dbReference type="InterPro" id="IPR038444">
    <property type="entry name" value="DUF465_sf"/>
</dbReference>
<comment type="caution">
    <text evidence="1">The sequence shown here is derived from an EMBL/GenBank/DDBJ whole genome shotgun (WGS) entry which is preliminary data.</text>
</comment>
<name>A0A4R7BGQ0_9NEIS</name>
<evidence type="ECO:0000313" key="1">
    <source>
        <dbReference type="EMBL" id="TDR82906.1"/>
    </source>
</evidence>
<evidence type="ECO:0008006" key="3">
    <source>
        <dbReference type="Google" id="ProtNLM"/>
    </source>
</evidence>
<proteinExistence type="predicted"/>